<keyword evidence="4 6" id="KW-0520">NAD</keyword>
<dbReference type="InterPro" id="IPR023048">
    <property type="entry name" value="NADH:quinone_OxRdtase_FMN_depd"/>
</dbReference>
<comment type="catalytic activity">
    <reaction evidence="5">
        <text>N,N-dimethyl-1,4-phenylenediamine + anthranilate + 2 NAD(+) = 2-(4-dimethylaminophenyl)diazenylbenzoate + 2 NADH + 2 H(+)</text>
        <dbReference type="Rhea" id="RHEA:55872"/>
        <dbReference type="ChEBI" id="CHEBI:15378"/>
        <dbReference type="ChEBI" id="CHEBI:15783"/>
        <dbReference type="ChEBI" id="CHEBI:16567"/>
        <dbReference type="ChEBI" id="CHEBI:57540"/>
        <dbReference type="ChEBI" id="CHEBI:57945"/>
        <dbReference type="ChEBI" id="CHEBI:71579"/>
        <dbReference type="EC" id="1.7.1.17"/>
    </reaction>
    <physiologicalReaction direction="right-to-left" evidence="5">
        <dbReference type="Rhea" id="RHEA:55874"/>
    </physiologicalReaction>
</comment>
<keyword evidence="2 6" id="KW-0288">FMN</keyword>
<dbReference type="GO" id="GO:0010181">
    <property type="term" value="F:FMN binding"/>
    <property type="evidence" value="ECO:0007669"/>
    <property type="project" value="UniProtKB-UniRule"/>
</dbReference>
<comment type="catalytic activity">
    <reaction evidence="6">
        <text>2 a quinone + NADH + H(+) = 2 a 1,4-benzosemiquinone + NAD(+)</text>
        <dbReference type="Rhea" id="RHEA:65952"/>
        <dbReference type="ChEBI" id="CHEBI:15378"/>
        <dbReference type="ChEBI" id="CHEBI:57540"/>
        <dbReference type="ChEBI" id="CHEBI:57945"/>
        <dbReference type="ChEBI" id="CHEBI:132124"/>
        <dbReference type="ChEBI" id="CHEBI:134225"/>
    </reaction>
</comment>
<comment type="function">
    <text evidence="6">Quinone reductase that provides resistance to thiol-specific stress caused by electrophilic quinones.</text>
</comment>
<evidence type="ECO:0000313" key="8">
    <source>
        <dbReference type="EMBL" id="PAT41478.1"/>
    </source>
</evidence>
<dbReference type="GO" id="GO:0016655">
    <property type="term" value="F:oxidoreductase activity, acting on NAD(P)H, quinone or similar compound as acceptor"/>
    <property type="evidence" value="ECO:0007669"/>
    <property type="project" value="InterPro"/>
</dbReference>
<feature type="binding site" evidence="6">
    <location>
        <position position="10"/>
    </location>
    <ligand>
        <name>FMN</name>
        <dbReference type="ChEBI" id="CHEBI:58210"/>
    </ligand>
</feature>
<keyword evidence="1 6" id="KW-0285">Flavoprotein</keyword>
<comment type="cofactor">
    <cofactor evidence="6">
        <name>FMN</name>
        <dbReference type="ChEBI" id="CHEBI:58210"/>
    </cofactor>
    <text evidence="6">Binds 1 FMN per subunit.</text>
</comment>
<evidence type="ECO:0000259" key="7">
    <source>
        <dbReference type="Pfam" id="PF02525"/>
    </source>
</evidence>
<comment type="similarity">
    <text evidence="6">Belongs to the azoreductase type 1 family.</text>
</comment>
<evidence type="ECO:0000256" key="1">
    <source>
        <dbReference type="ARBA" id="ARBA00022630"/>
    </source>
</evidence>
<dbReference type="HAMAP" id="MF_01216">
    <property type="entry name" value="Azoreductase_type1"/>
    <property type="match status" value="1"/>
</dbReference>
<dbReference type="PANTHER" id="PTHR43741">
    <property type="entry name" value="FMN-DEPENDENT NADH-AZOREDUCTASE 1"/>
    <property type="match status" value="1"/>
</dbReference>
<reference evidence="8 9" key="1">
    <citation type="submission" date="2017-08" db="EMBL/GenBank/DDBJ databases">
        <title>WGS of Clinical strains of the CDC Group NO-1 linked to zoonotic infections in humans.</title>
        <authorList>
            <person name="Bernier A.-M."/>
            <person name="Bernard K."/>
        </authorList>
    </citation>
    <scope>NUCLEOTIDE SEQUENCE [LARGE SCALE GENOMIC DNA]</scope>
    <source>
        <strain evidence="8 9">NML79-0751</strain>
    </source>
</reference>
<evidence type="ECO:0000313" key="9">
    <source>
        <dbReference type="Proteomes" id="UP000218644"/>
    </source>
</evidence>
<dbReference type="GO" id="GO:0016652">
    <property type="term" value="F:oxidoreductase activity, acting on NAD(P)H as acceptor"/>
    <property type="evidence" value="ECO:0007669"/>
    <property type="project" value="UniProtKB-UniRule"/>
</dbReference>
<dbReference type="AlphaFoldDB" id="A0A2A2AUS4"/>
<dbReference type="PANTHER" id="PTHR43741:SF2">
    <property type="entry name" value="FMN-DEPENDENT NADH:QUINONE OXIDOREDUCTASE"/>
    <property type="match status" value="1"/>
</dbReference>
<dbReference type="RefSeq" id="WP_095555931.1">
    <property type="nucleotide sequence ID" value="NZ_NSJD01000001.1"/>
</dbReference>
<evidence type="ECO:0000256" key="3">
    <source>
        <dbReference type="ARBA" id="ARBA00023002"/>
    </source>
</evidence>
<comment type="subunit">
    <text evidence="6">Homodimer.</text>
</comment>
<feature type="domain" description="Flavodoxin-like fold" evidence="7">
    <location>
        <begin position="5"/>
        <end position="210"/>
    </location>
</feature>
<comment type="caution">
    <text evidence="6">Lacks conserved residue(s) required for the propagation of feature annotation.</text>
</comment>
<keyword evidence="3 6" id="KW-0560">Oxidoreductase</keyword>
<organism evidence="8 9">
    <name type="scientific">Vandammella animalimorsus</name>
    <dbReference type="NCBI Taxonomy" id="2029117"/>
    <lineage>
        <taxon>Bacteria</taxon>
        <taxon>Pseudomonadati</taxon>
        <taxon>Pseudomonadota</taxon>
        <taxon>Betaproteobacteria</taxon>
        <taxon>Burkholderiales</taxon>
        <taxon>Comamonadaceae</taxon>
        <taxon>Vandammella</taxon>
    </lineage>
</organism>
<protein>
    <recommendedName>
        <fullName evidence="6">FMN dependent NADH:quinone oxidoreductase</fullName>
        <ecNumber evidence="6">1.6.5.-</ecNumber>
    </recommendedName>
    <alternativeName>
        <fullName evidence="6">Azo-dye reductase</fullName>
    </alternativeName>
    <alternativeName>
        <fullName evidence="6">FMN-dependent NADH-azo compound oxidoreductase</fullName>
    </alternativeName>
    <alternativeName>
        <fullName evidence="6">FMN-dependent NADH-azoreductase</fullName>
        <ecNumber evidence="6">1.7.1.17</ecNumber>
    </alternativeName>
</protein>
<dbReference type="EC" id="1.6.5.-" evidence="6"/>
<comment type="function">
    <text evidence="6">Also exhibits azoreductase activity. Catalyzes the reductive cleavage of the azo bond in aromatic azo compounds to the corresponding amines.</text>
</comment>
<proteinExistence type="inferred from homology"/>
<dbReference type="EMBL" id="NSJD01000001">
    <property type="protein sequence ID" value="PAT41478.1"/>
    <property type="molecule type" value="Genomic_DNA"/>
</dbReference>
<sequence>MTTLLHLDASARPGLSGQDAYGSHTRRLSARFVAQWRQHQPDARVIYRDVGQHPPTPVSGQWIHAAFTPEAQREDWMHEALRESDALIDELLAADVIVVGVPMYNFGPPAQCKAWVDNIVRVGRTFGFDRSRAGDPYWPLLAGLGKRAVVLTSRGDYGYDGGKMQGKNHVEASLFTALAYLGITEHHSIAVEYDEYADERLAQSLRDAEAAVDALVARLTAALA</sequence>
<feature type="binding site" evidence="6">
    <location>
        <begin position="103"/>
        <end position="106"/>
    </location>
    <ligand>
        <name>FMN</name>
        <dbReference type="ChEBI" id="CHEBI:58210"/>
    </ligand>
</feature>
<dbReference type="Pfam" id="PF02525">
    <property type="entry name" value="Flavodoxin_2"/>
    <property type="match status" value="1"/>
</dbReference>
<dbReference type="EC" id="1.7.1.17" evidence="6"/>
<comment type="caution">
    <text evidence="8">The sequence shown here is derived from an EMBL/GenBank/DDBJ whole genome shotgun (WGS) entry which is preliminary data.</text>
</comment>
<evidence type="ECO:0000256" key="4">
    <source>
        <dbReference type="ARBA" id="ARBA00023027"/>
    </source>
</evidence>
<gene>
    <name evidence="6" type="primary">azoR</name>
    <name evidence="8" type="ORF">CK623_00615</name>
</gene>
<dbReference type="SUPFAM" id="SSF52218">
    <property type="entry name" value="Flavoproteins"/>
    <property type="match status" value="1"/>
</dbReference>
<dbReference type="InterPro" id="IPR003680">
    <property type="entry name" value="Flavodoxin_fold"/>
</dbReference>
<accession>A0A2A2AUS4</accession>
<evidence type="ECO:0000256" key="2">
    <source>
        <dbReference type="ARBA" id="ARBA00022643"/>
    </source>
</evidence>
<evidence type="ECO:0000256" key="6">
    <source>
        <dbReference type="HAMAP-Rule" id="MF_01216"/>
    </source>
</evidence>
<dbReference type="InterPro" id="IPR050104">
    <property type="entry name" value="FMN-dep_NADH:Q_OxRdtase_AzoR1"/>
</dbReference>
<name>A0A2A2AUS4_9BURK</name>
<dbReference type="GO" id="GO:0009055">
    <property type="term" value="F:electron transfer activity"/>
    <property type="evidence" value="ECO:0007669"/>
    <property type="project" value="UniProtKB-UniRule"/>
</dbReference>
<dbReference type="InterPro" id="IPR029039">
    <property type="entry name" value="Flavoprotein-like_sf"/>
</dbReference>
<evidence type="ECO:0000256" key="5">
    <source>
        <dbReference type="ARBA" id="ARBA00048542"/>
    </source>
</evidence>
<dbReference type="Gene3D" id="3.40.50.360">
    <property type="match status" value="1"/>
</dbReference>
<dbReference type="Proteomes" id="UP000218644">
    <property type="component" value="Unassembled WGS sequence"/>
</dbReference>